<protein>
    <submittedName>
        <fullName evidence="1">Uncharacterized protein</fullName>
    </submittedName>
</protein>
<sequence>MTVLPRRVDAWVIKNFADITRLKGPPSLRITQAERPHTMPYFLGSCTCRDEYICRHIFSWTIPGPETVRKEDHWRLMQARIVQDCIVSSVRAIGPKHGIQAHALWHTKVCATILWPEFGLGEYACTPPGGRMARLAQIMQQMRQFQVDN</sequence>
<evidence type="ECO:0000313" key="2">
    <source>
        <dbReference type="Proteomes" id="UP000324241"/>
    </source>
</evidence>
<dbReference type="Proteomes" id="UP000324241">
    <property type="component" value="Unassembled WGS sequence"/>
</dbReference>
<proteinExistence type="predicted"/>
<dbReference type="GeneID" id="54329124"/>
<dbReference type="RefSeq" id="XP_033427086.1">
    <property type="nucleotide sequence ID" value="XM_033571054.1"/>
</dbReference>
<organism evidence="1 2">
    <name type="scientific">Aspergillus tanneri</name>
    <dbReference type="NCBI Taxonomy" id="1220188"/>
    <lineage>
        <taxon>Eukaryota</taxon>
        <taxon>Fungi</taxon>
        <taxon>Dikarya</taxon>
        <taxon>Ascomycota</taxon>
        <taxon>Pezizomycotina</taxon>
        <taxon>Eurotiomycetes</taxon>
        <taxon>Eurotiomycetidae</taxon>
        <taxon>Eurotiales</taxon>
        <taxon>Aspergillaceae</taxon>
        <taxon>Aspergillus</taxon>
        <taxon>Aspergillus subgen. Circumdati</taxon>
    </lineage>
</organism>
<gene>
    <name evidence="1" type="ORF">ATNIH1004_006422</name>
</gene>
<name>A0A5M9ML38_9EURO</name>
<dbReference type="AlphaFoldDB" id="A0A5M9ML38"/>
<comment type="caution">
    <text evidence="1">The sequence shown here is derived from an EMBL/GenBank/DDBJ whole genome shotgun (WGS) entry which is preliminary data.</text>
</comment>
<reference evidence="1 2" key="1">
    <citation type="submission" date="2019-08" db="EMBL/GenBank/DDBJ databases">
        <title>The genome sequence of a newly discovered highly antifungal drug resistant Aspergillus species, Aspergillus tanneri NIH 1004.</title>
        <authorList>
            <person name="Mounaud S."/>
            <person name="Singh I."/>
            <person name="Joardar V."/>
            <person name="Pakala S."/>
            <person name="Pakala S."/>
            <person name="Venepally P."/>
            <person name="Chung J.K."/>
            <person name="Losada L."/>
            <person name="Nierman W.C."/>
        </authorList>
    </citation>
    <scope>NUCLEOTIDE SEQUENCE [LARGE SCALE GENOMIC DNA]</scope>
    <source>
        <strain evidence="1 2">NIH1004</strain>
    </source>
</reference>
<evidence type="ECO:0000313" key="1">
    <source>
        <dbReference type="EMBL" id="KAA8647725.1"/>
    </source>
</evidence>
<dbReference type="EMBL" id="QUQM01000004">
    <property type="protein sequence ID" value="KAA8647725.1"/>
    <property type="molecule type" value="Genomic_DNA"/>
</dbReference>
<accession>A0A5M9ML38</accession>